<comment type="caution">
    <text evidence="1">The sequence shown here is derived from an EMBL/GenBank/DDBJ whole genome shotgun (WGS) entry which is preliminary data.</text>
</comment>
<proteinExistence type="predicted"/>
<evidence type="ECO:0000313" key="2">
    <source>
        <dbReference type="Proteomes" id="UP000824469"/>
    </source>
</evidence>
<dbReference type="Proteomes" id="UP000824469">
    <property type="component" value="Unassembled WGS sequence"/>
</dbReference>
<name>A0AA38CQN8_TAXCH</name>
<organism evidence="1 2">
    <name type="scientific">Taxus chinensis</name>
    <name type="common">Chinese yew</name>
    <name type="synonym">Taxus wallichiana var. chinensis</name>
    <dbReference type="NCBI Taxonomy" id="29808"/>
    <lineage>
        <taxon>Eukaryota</taxon>
        <taxon>Viridiplantae</taxon>
        <taxon>Streptophyta</taxon>
        <taxon>Embryophyta</taxon>
        <taxon>Tracheophyta</taxon>
        <taxon>Spermatophyta</taxon>
        <taxon>Pinopsida</taxon>
        <taxon>Pinidae</taxon>
        <taxon>Conifers II</taxon>
        <taxon>Cupressales</taxon>
        <taxon>Taxaceae</taxon>
        <taxon>Taxus</taxon>
    </lineage>
</organism>
<sequence length="94" mass="10952">ARQQLMMRDRMPPLLVRMRPHVSAAHWVIMREVGLSGVQRYRAIERDHSLMVALIERMGSGDQCVPSPDWGDDYHVEDVYRILRLPIEREAVSV</sequence>
<keyword evidence="2" id="KW-1185">Reference proteome</keyword>
<protein>
    <submittedName>
        <fullName evidence="1">Uncharacterized protein</fullName>
    </submittedName>
</protein>
<evidence type="ECO:0000313" key="1">
    <source>
        <dbReference type="EMBL" id="KAH9301867.1"/>
    </source>
</evidence>
<dbReference type="EMBL" id="JAHRHJ020000009">
    <property type="protein sequence ID" value="KAH9301867.1"/>
    <property type="molecule type" value="Genomic_DNA"/>
</dbReference>
<feature type="non-terminal residue" evidence="1">
    <location>
        <position position="94"/>
    </location>
</feature>
<gene>
    <name evidence="1" type="ORF">KI387_013450</name>
</gene>
<reference evidence="1 2" key="1">
    <citation type="journal article" date="2021" name="Nat. Plants">
        <title>The Taxus genome provides insights into paclitaxel biosynthesis.</title>
        <authorList>
            <person name="Xiong X."/>
            <person name="Gou J."/>
            <person name="Liao Q."/>
            <person name="Li Y."/>
            <person name="Zhou Q."/>
            <person name="Bi G."/>
            <person name="Li C."/>
            <person name="Du R."/>
            <person name="Wang X."/>
            <person name="Sun T."/>
            <person name="Guo L."/>
            <person name="Liang H."/>
            <person name="Lu P."/>
            <person name="Wu Y."/>
            <person name="Zhang Z."/>
            <person name="Ro D.K."/>
            <person name="Shang Y."/>
            <person name="Huang S."/>
            <person name="Yan J."/>
        </authorList>
    </citation>
    <scope>NUCLEOTIDE SEQUENCE [LARGE SCALE GENOMIC DNA]</scope>
    <source>
        <strain evidence="1">Ta-2019</strain>
    </source>
</reference>
<accession>A0AA38CQN8</accession>
<feature type="non-terminal residue" evidence="1">
    <location>
        <position position="1"/>
    </location>
</feature>
<dbReference type="AlphaFoldDB" id="A0AA38CQN8"/>